<gene>
    <name evidence="3" type="ORF">MJO52_20845</name>
</gene>
<evidence type="ECO:0000256" key="2">
    <source>
        <dbReference type="SAM" id="SignalP"/>
    </source>
</evidence>
<reference evidence="3" key="1">
    <citation type="submission" date="2022-02" db="EMBL/GenBank/DDBJ databases">
        <title>Coral-associated bacteria.</title>
        <authorList>
            <person name="Tang K."/>
            <person name="Wang X."/>
        </authorList>
    </citation>
    <scope>NUCLEOTIDE SEQUENCE</scope>
    <source>
        <strain evidence="3">SCSIO 43006</strain>
    </source>
</reference>
<organism evidence="3 4">
    <name type="scientific">Microbulbifer variabilis</name>
    <dbReference type="NCBI Taxonomy" id="266805"/>
    <lineage>
        <taxon>Bacteria</taxon>
        <taxon>Pseudomonadati</taxon>
        <taxon>Pseudomonadota</taxon>
        <taxon>Gammaproteobacteria</taxon>
        <taxon>Cellvibrionales</taxon>
        <taxon>Microbulbiferaceae</taxon>
        <taxon>Microbulbifer</taxon>
    </lineage>
</organism>
<name>A0ABY4VHR8_9GAMM</name>
<feature type="chain" id="PRO_5045228513" description="DUF4124 domain-containing protein" evidence="2">
    <location>
        <begin position="24"/>
        <end position="199"/>
    </location>
</feature>
<dbReference type="EMBL" id="CP092418">
    <property type="protein sequence ID" value="USD21474.1"/>
    <property type="molecule type" value="Genomic_DNA"/>
</dbReference>
<evidence type="ECO:0000313" key="4">
    <source>
        <dbReference type="Proteomes" id="UP001055658"/>
    </source>
</evidence>
<keyword evidence="4" id="KW-1185">Reference proteome</keyword>
<keyword evidence="2" id="KW-0732">Signal</keyword>
<dbReference type="Proteomes" id="UP001055658">
    <property type="component" value="Chromosome"/>
</dbReference>
<proteinExistence type="predicted"/>
<accession>A0ABY4VHR8</accession>
<feature type="coiled-coil region" evidence="1">
    <location>
        <begin position="150"/>
        <end position="177"/>
    </location>
</feature>
<dbReference type="RefSeq" id="WP_252083882.1">
    <property type="nucleotide sequence ID" value="NZ_CP092418.1"/>
</dbReference>
<evidence type="ECO:0000256" key="1">
    <source>
        <dbReference type="SAM" id="Coils"/>
    </source>
</evidence>
<evidence type="ECO:0000313" key="3">
    <source>
        <dbReference type="EMBL" id="USD21474.1"/>
    </source>
</evidence>
<protein>
    <recommendedName>
        <fullName evidence="5">DUF4124 domain-containing protein</fullName>
    </recommendedName>
</protein>
<feature type="signal peptide" evidence="2">
    <location>
        <begin position="1"/>
        <end position="23"/>
    </location>
</feature>
<sequence length="199" mass="22507">MAIAPIKCFLVPAISLFCTLASAASGEQLLYRYTDEQGIMVLNEMVPPEYVAKGYEILNLSGRVIEVVPPQLSPEEFEAQRRQEAREEADRKLLKRYNSLADIESARKRKLAIVEQDMAIMHSNITSLTRQITQEETQAARTQRGGREVAPELLQRIADLQKEVAVLRERLKRRADEASSIGEEFDKAAARYAEITNRS</sequence>
<keyword evidence="1" id="KW-0175">Coiled coil</keyword>
<evidence type="ECO:0008006" key="5">
    <source>
        <dbReference type="Google" id="ProtNLM"/>
    </source>
</evidence>